<reference evidence="2 5" key="3">
    <citation type="submission" date="2020-07" db="EMBL/GenBank/DDBJ databases">
        <title>Genomic Encyclopedia of Type Strains, Phase IV (KMG-V): Genome sequencing to study the core and pangenomes of soil and plant-associated prokaryotes.</title>
        <authorList>
            <person name="Whitman W."/>
        </authorList>
    </citation>
    <scope>NUCLEOTIDE SEQUENCE [LARGE SCALE GENOMIC DNA]</scope>
    <source>
        <strain evidence="2 5">C13</strain>
        <strain evidence="3 6">D1</strain>
    </source>
</reference>
<name>A0A2L1C8W2_METMI</name>
<dbReference type="SUPFAM" id="SSF51219">
    <property type="entry name" value="TRAP-like"/>
    <property type="match status" value="1"/>
</dbReference>
<dbReference type="PANTHER" id="PTHR43657">
    <property type="entry name" value="TRYPTOPHAN RNA-BINDING ATTENUATOR PROTEIN-LIKE PROTEIN"/>
    <property type="match status" value="1"/>
</dbReference>
<evidence type="ECO:0000313" key="4">
    <source>
        <dbReference type="Proteomes" id="UP000239462"/>
    </source>
</evidence>
<evidence type="ECO:0000313" key="1">
    <source>
        <dbReference type="EMBL" id="AVB75777.1"/>
    </source>
</evidence>
<dbReference type="NCBIfam" id="TIGR00266">
    <property type="entry name" value="TIGR00266 family protein"/>
    <property type="match status" value="1"/>
</dbReference>
<evidence type="ECO:0000313" key="5">
    <source>
        <dbReference type="Proteomes" id="UP000567099"/>
    </source>
</evidence>
<sequence length="222" mass="23610">MADYDFEITSRPSYSLLKINLKDQEIMTETGSMVYKDNGVNIETSAKGGVLGVLKRAVVGESIFMNKLSGSGKIALAPGYSGDIVHHELNGTLYASSGAYLASSSDLSIDTKFGGGKTFFGGKGLFLMKIEGSGDVFLSSYGAVEEIDLNNESIMVDNGNLVAFTGDLSYNLGKVGGLKSTLLGGEGLVYNFSGTGKIYIQTRNIESFIDFITPYLPTPKQG</sequence>
<dbReference type="InterPro" id="IPR016031">
    <property type="entry name" value="Trp_RNA-bd_attenuator-like_dom"/>
</dbReference>
<evidence type="ECO:0000313" key="6">
    <source>
        <dbReference type="Proteomes" id="UP000590564"/>
    </source>
</evidence>
<dbReference type="EMBL" id="JACDUO010000001">
    <property type="protein sequence ID" value="MBA2864193.1"/>
    <property type="molecule type" value="Genomic_DNA"/>
</dbReference>
<accession>A0A2L1C8W2</accession>
<gene>
    <name evidence="2" type="ORF">HNP94_001193</name>
    <name evidence="3" type="ORF">HNP96_001160</name>
    <name evidence="1" type="ORF">MMJJ_03600</name>
</gene>
<dbReference type="PANTHER" id="PTHR43657:SF1">
    <property type="entry name" value="ALTERED INHERITANCE OF MITOCHONDRIA PROTEIN 24, MITOCHONDRIAL"/>
    <property type="match status" value="1"/>
</dbReference>
<dbReference type="AlphaFoldDB" id="A0A2L1C8W2"/>
<evidence type="ECO:0000313" key="3">
    <source>
        <dbReference type="EMBL" id="MBB6497119.1"/>
    </source>
</evidence>
<dbReference type="GeneID" id="36101454"/>
<dbReference type="EMBL" id="CP026606">
    <property type="protein sequence ID" value="AVB75777.1"/>
    <property type="molecule type" value="Genomic_DNA"/>
</dbReference>
<dbReference type="Pfam" id="PF01987">
    <property type="entry name" value="AIM24"/>
    <property type="match status" value="1"/>
</dbReference>
<dbReference type="Gene3D" id="3.60.160.10">
    <property type="entry name" value="Mitochondrial biogenesis AIM24"/>
    <property type="match status" value="1"/>
</dbReference>
<dbReference type="EMBL" id="JACHED010000002">
    <property type="protein sequence ID" value="MBB6497119.1"/>
    <property type="molecule type" value="Genomic_DNA"/>
</dbReference>
<dbReference type="Proteomes" id="UP000239462">
    <property type="component" value="Chromosome"/>
</dbReference>
<dbReference type="Proteomes" id="UP000567099">
    <property type="component" value="Unassembled WGS sequence"/>
</dbReference>
<dbReference type="Proteomes" id="UP000590564">
    <property type="component" value="Unassembled WGS sequence"/>
</dbReference>
<dbReference type="InterPro" id="IPR002838">
    <property type="entry name" value="AIM24"/>
</dbReference>
<protein>
    <submittedName>
        <fullName evidence="2">Uncharacterized protein (TIGR00266 family)</fullName>
    </submittedName>
</protein>
<reference evidence="1" key="2">
    <citation type="submission" date="2018-02" db="EMBL/GenBank/DDBJ databases">
        <title>Complete genome sequence of the Methanococcus maripaludis type strain JJ (DSM 2067), a model for selenoprotein synthesis in Archaea.</title>
        <authorList>
            <person name="Poehlein A."/>
            <person name="Heym D."/>
            <person name="Quitzke V."/>
            <person name="Fersch J."/>
            <person name="Daniel R."/>
            <person name="Rother M."/>
        </authorList>
    </citation>
    <scope>NUCLEOTIDE SEQUENCE [LARGE SCALE GENOMIC DNA]</scope>
    <source>
        <strain evidence="1">DSM 2067</strain>
    </source>
</reference>
<organism evidence="1 4">
    <name type="scientific">Methanococcus maripaludis</name>
    <name type="common">Methanococcus deltae</name>
    <dbReference type="NCBI Taxonomy" id="39152"/>
    <lineage>
        <taxon>Archaea</taxon>
        <taxon>Methanobacteriati</taxon>
        <taxon>Methanobacteriota</taxon>
        <taxon>Methanomada group</taxon>
        <taxon>Methanococci</taxon>
        <taxon>Methanococcales</taxon>
        <taxon>Methanococcaceae</taxon>
        <taxon>Methanococcus</taxon>
    </lineage>
</organism>
<reference evidence="4" key="1">
    <citation type="journal article" date="2018" name="Genome Announc.">
        <title>Complete Genome Sequence of the Methanococcus maripaludis Type Strain JJ (DSM 2067), a Model for Selenoprotein Synthesis in Archaea.</title>
        <authorList>
            <person name="Poehlein A."/>
            <person name="Heym D."/>
            <person name="Quitzke V."/>
            <person name="Fersch J."/>
            <person name="Daniel R."/>
            <person name="Rother M."/>
        </authorList>
    </citation>
    <scope>NUCLEOTIDE SEQUENCE [LARGE SCALE GENOMIC DNA]</scope>
    <source>
        <strain evidence="4">DSM 2067</strain>
    </source>
</reference>
<dbReference type="InterPro" id="IPR036983">
    <property type="entry name" value="AIM24_sf"/>
</dbReference>
<proteinExistence type="predicted"/>
<dbReference type="RefSeq" id="WP_104837416.1">
    <property type="nucleotide sequence ID" value="NZ_CP026606.1"/>
</dbReference>
<evidence type="ECO:0000313" key="2">
    <source>
        <dbReference type="EMBL" id="MBA2864193.1"/>
    </source>
</evidence>
<dbReference type="KEGG" id="mmad:MMJJ_03600"/>